<proteinExistence type="predicted"/>
<dbReference type="VEuPathDB" id="FungiDB:BO80DRAFT_383373"/>
<dbReference type="STRING" id="1448316.A0A395GXA6"/>
<reference evidence="5 6" key="1">
    <citation type="submission" date="2018-02" db="EMBL/GenBank/DDBJ databases">
        <title>The genomes of Aspergillus section Nigri reveals drivers in fungal speciation.</title>
        <authorList>
            <consortium name="DOE Joint Genome Institute"/>
            <person name="Vesth T.C."/>
            <person name="Nybo J."/>
            <person name="Theobald S."/>
            <person name="Brandl J."/>
            <person name="Frisvad J.C."/>
            <person name="Nielsen K.F."/>
            <person name="Lyhne E.K."/>
            <person name="Kogle M.E."/>
            <person name="Kuo A."/>
            <person name="Riley R."/>
            <person name="Clum A."/>
            <person name="Nolan M."/>
            <person name="Lipzen A."/>
            <person name="Salamov A."/>
            <person name="Henrissat B."/>
            <person name="Wiebenga A."/>
            <person name="De vries R.P."/>
            <person name="Grigoriev I.V."/>
            <person name="Mortensen U.H."/>
            <person name="Andersen M.R."/>
            <person name="Baker S.E."/>
        </authorList>
    </citation>
    <scope>NUCLEOTIDE SEQUENCE [LARGE SCALE GENOMIC DNA]</scope>
    <source>
        <strain evidence="5 6">CBS 121593</strain>
    </source>
</reference>
<dbReference type="Pfam" id="PF20639">
    <property type="entry name" value="Rrn6_K-rich"/>
    <property type="match status" value="1"/>
</dbReference>
<dbReference type="InterPro" id="IPR048536">
    <property type="entry name" value="Rrn6_K-rich"/>
</dbReference>
<dbReference type="GO" id="GO:0001163">
    <property type="term" value="F:RNA polymerase I transcription regulatory region sequence-specific DNA binding"/>
    <property type="evidence" value="ECO:0007669"/>
    <property type="project" value="TreeGrafter"/>
</dbReference>
<feature type="region of interest" description="Disordered" evidence="1">
    <location>
        <begin position="904"/>
        <end position="1008"/>
    </location>
</feature>
<dbReference type="GO" id="GO:0001179">
    <property type="term" value="F:RNA polymerase I general transcription initiation factor binding"/>
    <property type="evidence" value="ECO:0007669"/>
    <property type="project" value="TreeGrafter"/>
</dbReference>
<accession>A0A395GXA6</accession>
<evidence type="ECO:0000256" key="1">
    <source>
        <dbReference type="SAM" id="MobiDB-lite"/>
    </source>
</evidence>
<sequence length="1008" mass="111720">MDENSTSALQYGHLGRPVYNSQTQTWAFSRTLAPSSYISYAGVTKTTIPSPLTALRTSSIENKGFLPRVYPELAACWPLSSTEILSHAVTSCESCDPLVSSLFDIGYAVDLENNDSGSRVIPIAVVASGECGNTISFRKIEDDVVELRGKTVTSIRVPAIGQTESNEWSAGGAPVRQICFARTVEEKATWMAARMPHSTTIFRPQYHRNPEPELGNRDGDYILLNRSRKSRLDANPLVEISNTQTGGFAHADVTFNPWYQKQVAVVDERGNWSVWELSGRHRRTKANWTAVSVKSGTLPWLDLGDGYDSNDPRRHDGWAAIEWAGDVNSFVVSDRRCPMLYRMDSGQVYPYTIELGLKRRSEWILDIKRSASNVSHVFILTTTRIFWLDITSCPDPTLATKSDSRPPLYPRLSWRHFRDPEDTTLRLACLLVHDDFYLILYSRLNHLALAFQCPSSTLEETEAISIPDPFVMEIPSLSRDAVEPQLSNNVQLSTLVFREITHLPSSVGKQHYDPHAKLIKLFVVDSGLTVREAIYAGRSRDSHADEESFSRDVLRVKKRHQGVQRAQTAFSPDDFVVDDLEEHVLGTGMLTLPDTGMSSITPLAIPEWTLNYSQAYAVATGRLTLLPREEDHRRPTPERSFQEAIQELEAIVTGDTTSDHQTSRTALEALGSSPLLDDIDQTSSSLQSFLSNDHSVLLLEKQVGRQRYGLFSSLFFPSTDFTVISPLNLLAIYDQLVNDWLAGLPYDIPGRTRIIKEKIIRSVAVDMILAQIRLKVQPAYAVDELDSSGRKSPGDASSSLSFSVDDSFDALISGNPMRMSQPSVLPGSGGLDDLGSSAIPGSTLVRGEIEVESLENIQSPYTSLSAFTTFSRERAMPRNVASVLGHWQPGTDPAGYNWQRTVQTQEMEESQPASKASTPKRRTRKKMSSSQGTNLNASAPPMSSVPSDVRGWGSQPDNSEAPVLRLPSSQAVEEDVPMTQIERGIFGGREAGRKSVTKARKKKRAAGF</sequence>
<evidence type="ECO:0000259" key="3">
    <source>
        <dbReference type="Pfam" id="PF20639"/>
    </source>
</evidence>
<dbReference type="InterPro" id="IPR048537">
    <property type="entry name" value="RRN6_HB"/>
</dbReference>
<protein>
    <recommendedName>
        <fullName evidence="7">RNA polymerase I-specific transcription initiation factor RRN6-like protein</fullName>
    </recommendedName>
</protein>
<evidence type="ECO:0000313" key="5">
    <source>
        <dbReference type="EMBL" id="RAL00232.1"/>
    </source>
</evidence>
<name>A0A395GXA6_9EURO</name>
<evidence type="ECO:0000259" key="4">
    <source>
        <dbReference type="Pfam" id="PF20640"/>
    </source>
</evidence>
<organism evidence="5 6">
    <name type="scientific">Aspergillus ibericus CBS 121593</name>
    <dbReference type="NCBI Taxonomy" id="1448316"/>
    <lineage>
        <taxon>Eukaryota</taxon>
        <taxon>Fungi</taxon>
        <taxon>Dikarya</taxon>
        <taxon>Ascomycota</taxon>
        <taxon>Pezizomycotina</taxon>
        <taxon>Eurotiomycetes</taxon>
        <taxon>Eurotiomycetidae</taxon>
        <taxon>Eurotiales</taxon>
        <taxon>Aspergillaceae</taxon>
        <taxon>Aspergillus</taxon>
        <taxon>Aspergillus subgen. Circumdati</taxon>
    </lineage>
</organism>
<dbReference type="AlphaFoldDB" id="A0A395GXA6"/>
<dbReference type="PANTHER" id="PTHR28221:SF2">
    <property type="entry name" value="RNA POLYMERASE I-SPECIFIC TRANSCRIPTION INITIATION FACTOR RRN6"/>
    <property type="match status" value="1"/>
</dbReference>
<dbReference type="InterPro" id="IPR019350">
    <property type="entry name" value="RNA_pol_I-sp_TIF_RRN6-like"/>
</dbReference>
<feature type="compositionally biased region" description="Polar residues" evidence="1">
    <location>
        <begin position="904"/>
        <end position="917"/>
    </location>
</feature>
<evidence type="ECO:0000313" key="6">
    <source>
        <dbReference type="Proteomes" id="UP000249402"/>
    </source>
</evidence>
<dbReference type="InterPro" id="IPR048535">
    <property type="entry name" value="RRN6_beta-prop"/>
</dbReference>
<feature type="compositionally biased region" description="Basic residues" evidence="1">
    <location>
        <begin position="918"/>
        <end position="927"/>
    </location>
</feature>
<dbReference type="Pfam" id="PF10214">
    <property type="entry name" value="Rrn6_beta-prop"/>
    <property type="match status" value="1"/>
</dbReference>
<evidence type="ECO:0000259" key="2">
    <source>
        <dbReference type="Pfam" id="PF10214"/>
    </source>
</evidence>
<dbReference type="RefSeq" id="XP_025574559.1">
    <property type="nucleotide sequence ID" value="XM_025716918.1"/>
</dbReference>
<dbReference type="OrthoDB" id="4090074at2759"/>
<dbReference type="Proteomes" id="UP000249402">
    <property type="component" value="Unassembled WGS sequence"/>
</dbReference>
<keyword evidence="6" id="KW-1185">Reference proteome</keyword>
<feature type="domain" description="RRN6 helical bundle" evidence="4">
    <location>
        <begin position="571"/>
        <end position="772"/>
    </location>
</feature>
<feature type="compositionally biased region" description="Polar residues" evidence="1">
    <location>
        <begin position="928"/>
        <end position="937"/>
    </location>
</feature>
<dbReference type="GO" id="GO:0070860">
    <property type="term" value="C:RNA polymerase I core factor complex"/>
    <property type="evidence" value="ECO:0007669"/>
    <property type="project" value="TreeGrafter"/>
</dbReference>
<feature type="compositionally biased region" description="Basic residues" evidence="1">
    <location>
        <begin position="995"/>
        <end position="1008"/>
    </location>
</feature>
<evidence type="ECO:0008006" key="7">
    <source>
        <dbReference type="Google" id="ProtNLM"/>
    </source>
</evidence>
<dbReference type="Pfam" id="PF20640">
    <property type="entry name" value="Rrn6_HB"/>
    <property type="match status" value="1"/>
</dbReference>
<feature type="domain" description="RRN6 beta-propeller" evidence="2">
    <location>
        <begin position="96"/>
        <end position="475"/>
    </location>
</feature>
<dbReference type="GeneID" id="37221783"/>
<dbReference type="GO" id="GO:0042790">
    <property type="term" value="P:nucleolar large rRNA transcription by RNA polymerase I"/>
    <property type="evidence" value="ECO:0007669"/>
    <property type="project" value="TreeGrafter"/>
</dbReference>
<dbReference type="PANTHER" id="PTHR28221">
    <property type="entry name" value="RNA POLYMERASE I-SPECIFIC TRANSCRIPTION INITIATION FACTOR RRN6"/>
    <property type="match status" value="1"/>
</dbReference>
<dbReference type="EMBL" id="KZ824441">
    <property type="protein sequence ID" value="RAL00232.1"/>
    <property type="molecule type" value="Genomic_DNA"/>
</dbReference>
<gene>
    <name evidence="5" type="ORF">BO80DRAFT_383373</name>
</gene>
<feature type="domain" description="RRN6 K-rich C-terminal" evidence="3">
    <location>
        <begin position="880"/>
        <end position="1008"/>
    </location>
</feature>